<dbReference type="PROSITE" id="PS50928">
    <property type="entry name" value="ABC_TM1"/>
    <property type="match status" value="1"/>
</dbReference>
<dbReference type="CDD" id="cd06261">
    <property type="entry name" value="TM_PBP2"/>
    <property type="match status" value="1"/>
</dbReference>
<feature type="region of interest" description="Disordered" evidence="10">
    <location>
        <begin position="557"/>
        <end position="576"/>
    </location>
</feature>
<dbReference type="SUPFAM" id="SSF161098">
    <property type="entry name" value="MetI-like"/>
    <property type="match status" value="1"/>
</dbReference>
<feature type="domain" description="ABC transmembrane type-1" evidence="11">
    <location>
        <begin position="94"/>
        <end position="273"/>
    </location>
</feature>
<dbReference type="RefSeq" id="WP_103103709.1">
    <property type="nucleotide sequence ID" value="NZ_BDEC01000149.1"/>
</dbReference>
<evidence type="ECO:0000256" key="6">
    <source>
        <dbReference type="ARBA" id="ARBA00023136"/>
    </source>
</evidence>
<accession>A0A2H6CW75</accession>
<dbReference type="InterPro" id="IPR000515">
    <property type="entry name" value="MetI-like"/>
</dbReference>
<keyword evidence="2 9" id="KW-0813">Transport</keyword>
<gene>
    <name evidence="12" type="primary">opuABC</name>
    <name evidence="12" type="ORF">TEHN7118_2045</name>
</gene>
<name>A0A2H6CW75_TETHA</name>
<dbReference type="Gene3D" id="3.40.190.10">
    <property type="entry name" value="Periplasmic binding protein-like II"/>
    <property type="match status" value="1"/>
</dbReference>
<dbReference type="Gene3D" id="3.40.190.100">
    <property type="entry name" value="Glycine betaine-binding periplasmic protein, domain 2"/>
    <property type="match status" value="1"/>
</dbReference>
<feature type="transmembrane region" description="Helical" evidence="9">
    <location>
        <begin position="256"/>
        <end position="276"/>
    </location>
</feature>
<feature type="transmembrane region" description="Helical" evidence="9">
    <location>
        <begin position="75"/>
        <end position="91"/>
    </location>
</feature>
<comment type="caution">
    <text evidence="12">The sequence shown here is derived from an EMBL/GenBank/DDBJ whole genome shotgun (WGS) entry which is preliminary data.</text>
</comment>
<proteinExistence type="inferred from homology"/>
<evidence type="ECO:0000259" key="11">
    <source>
        <dbReference type="PROSITE" id="PS50928"/>
    </source>
</evidence>
<feature type="transmembrane region" description="Helical" evidence="9">
    <location>
        <begin position="222"/>
        <end position="244"/>
    </location>
</feature>
<dbReference type="InterPro" id="IPR007210">
    <property type="entry name" value="ABC_Gly_betaine_transp_sub-bd"/>
</dbReference>
<dbReference type="FunFam" id="1.10.3720.10:FF:000001">
    <property type="entry name" value="Glycine betaine ABC transporter, permease"/>
    <property type="match status" value="1"/>
</dbReference>
<comment type="similarity">
    <text evidence="7">In the C-terminal section; belongs to the OsmX family.</text>
</comment>
<dbReference type="Proteomes" id="UP000236214">
    <property type="component" value="Unassembled WGS sequence"/>
</dbReference>
<dbReference type="EMBL" id="BDEC01000149">
    <property type="protein sequence ID" value="GBD69239.1"/>
    <property type="molecule type" value="Genomic_DNA"/>
</dbReference>
<comment type="similarity">
    <text evidence="9">Belongs to the binding-protein-dependent transport system permease family.</text>
</comment>
<feature type="transmembrane region" description="Helical" evidence="9">
    <location>
        <begin position="296"/>
        <end position="315"/>
    </location>
</feature>
<evidence type="ECO:0000256" key="3">
    <source>
        <dbReference type="ARBA" id="ARBA00022475"/>
    </source>
</evidence>
<comment type="similarity">
    <text evidence="8">In the N-terminal section; belongs to the binding-protein-dependent transport system permease family.</text>
</comment>
<dbReference type="SUPFAM" id="SSF53850">
    <property type="entry name" value="Periplasmic binding protein-like II"/>
    <property type="match status" value="1"/>
</dbReference>
<dbReference type="GO" id="GO:0031460">
    <property type="term" value="P:glycine betaine transport"/>
    <property type="evidence" value="ECO:0007669"/>
    <property type="project" value="TreeGrafter"/>
</dbReference>
<keyword evidence="13" id="KW-1185">Reference proteome</keyword>
<dbReference type="Gene3D" id="1.10.3720.10">
    <property type="entry name" value="MetI-like"/>
    <property type="match status" value="1"/>
</dbReference>
<evidence type="ECO:0000256" key="1">
    <source>
        <dbReference type="ARBA" id="ARBA00004141"/>
    </source>
</evidence>
<dbReference type="Pfam" id="PF04069">
    <property type="entry name" value="OpuAC"/>
    <property type="match status" value="1"/>
</dbReference>
<dbReference type="PANTHER" id="PTHR47737:SF1">
    <property type="entry name" value="GLYCINE BETAINE_PROLINE BETAINE TRANSPORT SYSTEM PERMEASE PROTEIN PROW"/>
    <property type="match status" value="1"/>
</dbReference>
<organism evidence="12 13">
    <name type="scientific">Tetragenococcus halophilus subsp. halophilus</name>
    <dbReference type="NCBI Taxonomy" id="1513897"/>
    <lineage>
        <taxon>Bacteria</taxon>
        <taxon>Bacillati</taxon>
        <taxon>Bacillota</taxon>
        <taxon>Bacilli</taxon>
        <taxon>Lactobacillales</taxon>
        <taxon>Enterococcaceae</taxon>
        <taxon>Tetragenococcus</taxon>
    </lineage>
</organism>
<evidence type="ECO:0000256" key="10">
    <source>
        <dbReference type="SAM" id="MobiDB-lite"/>
    </source>
</evidence>
<evidence type="ECO:0000256" key="7">
    <source>
        <dbReference type="ARBA" id="ARBA00035642"/>
    </source>
</evidence>
<feature type="transmembrane region" description="Helical" evidence="9">
    <location>
        <begin position="97"/>
        <end position="120"/>
    </location>
</feature>
<dbReference type="CDD" id="cd13639">
    <property type="entry name" value="PBP2_OpuAC_like"/>
    <property type="match status" value="1"/>
</dbReference>
<evidence type="ECO:0000256" key="4">
    <source>
        <dbReference type="ARBA" id="ARBA00022692"/>
    </source>
</evidence>
<keyword evidence="6 9" id="KW-0472">Membrane</keyword>
<dbReference type="GO" id="GO:0005275">
    <property type="term" value="F:amine transmembrane transporter activity"/>
    <property type="evidence" value="ECO:0007669"/>
    <property type="project" value="TreeGrafter"/>
</dbReference>
<evidence type="ECO:0000256" key="2">
    <source>
        <dbReference type="ARBA" id="ARBA00022448"/>
    </source>
</evidence>
<dbReference type="InterPro" id="IPR035906">
    <property type="entry name" value="MetI-like_sf"/>
</dbReference>
<feature type="transmembrane region" description="Helical" evidence="9">
    <location>
        <begin position="48"/>
        <end position="68"/>
    </location>
</feature>
<evidence type="ECO:0000256" key="5">
    <source>
        <dbReference type="ARBA" id="ARBA00022989"/>
    </source>
</evidence>
<protein>
    <submittedName>
        <fullName evidence="12">Glycine betaine ABC transporter permease/glycine betaine-binding protein</fullName>
    </submittedName>
</protein>
<dbReference type="GO" id="GO:0015226">
    <property type="term" value="F:carnitine transmembrane transporter activity"/>
    <property type="evidence" value="ECO:0007669"/>
    <property type="project" value="TreeGrafter"/>
</dbReference>
<feature type="compositionally biased region" description="Basic and acidic residues" evidence="10">
    <location>
        <begin position="567"/>
        <end position="576"/>
    </location>
</feature>
<sequence length="576" mass="62095">MADFLQQKIPIAQAIDAIVDWLTEHLSVFFNLLQTIGQSVMDVLSNTLAAIPPILLILLVTLAAYFVFNKKWQMPVFVLLGLVLIYNQGMWDDLMYTLTLVIVSSFIAIAVGVPVGILMAKSDKAQVVIKPILDVMQTMPSFVYLIPAVAFFGIGIVPGTVASVIFALPPTVRLTNLGIRQVDTELKEASDSLGGTAMQKLSKVELPLAKGNIFAGINQTTMMVLSMVVIASMIGTPGLGQGVLAAVQRSQIGSGFIYGIGVVILAIMMDRFTQSLNKNRGKSQNEIKPVSKKRKVFIGGLTAAVLVVLAIIGGVSQGSSNKGAITLAYAEQDDQVASTTVAAQVLEEEGYNVTMTALDIPVTFEAVANGQADAMLGAWLPTTHEANYEQLGDQLDNLGPSLDKQAQNGLVVPSYMDVDSIEDLTDEADQTITGVEPGAGNTAAAKATLEAYPNLADWDLATSSAGAMTTQLERAMSQEEEVVVSAWSPHWIFSRYDVKFLEDPEGGMGGAESIVTLARLGLEDDMPEAYQILDNFEWEVEDIESVMLEMEEGDAPEEAAQHWIDNNPEKVEEWVE</sequence>
<feature type="transmembrane region" description="Helical" evidence="9">
    <location>
        <begin position="141"/>
        <end position="168"/>
    </location>
</feature>
<keyword evidence="4 9" id="KW-0812">Transmembrane</keyword>
<dbReference type="GO" id="GO:0043190">
    <property type="term" value="C:ATP-binding cassette (ABC) transporter complex"/>
    <property type="evidence" value="ECO:0007669"/>
    <property type="project" value="InterPro"/>
</dbReference>
<comment type="subcellular location">
    <subcellularLocation>
        <location evidence="9">Cell membrane</location>
        <topology evidence="9">Multi-pass membrane protein</topology>
    </subcellularLocation>
    <subcellularLocation>
        <location evidence="1">Membrane</location>
        <topology evidence="1">Multi-pass membrane protein</topology>
    </subcellularLocation>
</comment>
<dbReference type="AlphaFoldDB" id="A0A2H6CW75"/>
<evidence type="ECO:0000256" key="9">
    <source>
        <dbReference type="RuleBase" id="RU363032"/>
    </source>
</evidence>
<reference evidence="12 13" key="1">
    <citation type="submission" date="2016-05" db="EMBL/GenBank/DDBJ databases">
        <title>Whole genome sequencing of Tetragenococcus halophilus subsp. halophilus NISL 7118.</title>
        <authorList>
            <person name="Shiwa Y."/>
            <person name="Nishimura I."/>
            <person name="Yoshikawa H."/>
            <person name="Koyama Y."/>
            <person name="Oguma T."/>
        </authorList>
    </citation>
    <scope>NUCLEOTIDE SEQUENCE [LARGE SCALE GENOMIC DNA]</scope>
    <source>
        <strain evidence="12 13">NISL 7118</strain>
    </source>
</reference>
<evidence type="ECO:0000313" key="13">
    <source>
        <dbReference type="Proteomes" id="UP000236214"/>
    </source>
</evidence>
<keyword evidence="5 9" id="KW-1133">Transmembrane helix</keyword>
<evidence type="ECO:0000313" key="12">
    <source>
        <dbReference type="EMBL" id="GBD69239.1"/>
    </source>
</evidence>
<dbReference type="GO" id="GO:0015871">
    <property type="term" value="P:choline transport"/>
    <property type="evidence" value="ECO:0007669"/>
    <property type="project" value="TreeGrafter"/>
</dbReference>
<keyword evidence="3" id="KW-1003">Cell membrane</keyword>
<dbReference type="PANTHER" id="PTHR47737">
    <property type="entry name" value="GLYCINE BETAINE/PROLINE BETAINE TRANSPORT SYSTEM PERMEASE PROTEIN PROW"/>
    <property type="match status" value="1"/>
</dbReference>
<dbReference type="Pfam" id="PF00528">
    <property type="entry name" value="BPD_transp_1"/>
    <property type="match status" value="1"/>
</dbReference>
<evidence type="ECO:0000256" key="8">
    <source>
        <dbReference type="ARBA" id="ARBA00035652"/>
    </source>
</evidence>